<dbReference type="Proteomes" id="UP000321080">
    <property type="component" value="Unassembled WGS sequence"/>
</dbReference>
<dbReference type="OrthoDB" id="9796523at2"/>
<gene>
    <name evidence="1" type="ORF">FUA22_17300</name>
</gene>
<dbReference type="Pfam" id="PF13707">
    <property type="entry name" value="RloB"/>
    <property type="match status" value="1"/>
</dbReference>
<dbReference type="InterPro" id="IPR025591">
    <property type="entry name" value="RloB"/>
</dbReference>
<sequence>MSKKRKPFRTIFIACEGKNTEPIYFERIKEEVEDNNEYAITIYPDRSDDSHKSDPIGLICEAQKNINNYDEVWAVFDKDGYTKHKEAVELAEKEIKGKKVNIAFSSISFEHWILLHFERSDYAFPKSANIILEKFQDNEKYYYEYDKKANIDIYPKIKSMTLNAIENAAWLRNIQSENLKTIPPFEVNPYTDVDVLIKRLLSISEDIIFVKVDSELNIKNCHFTFQIEEENLSLKLRNNQNISLVTNEISFFKKEEDTITEINIPNQQLTPNKNLLIDLAQEKFIIVKFRNVKLIYES</sequence>
<evidence type="ECO:0000313" key="1">
    <source>
        <dbReference type="EMBL" id="TXG34857.1"/>
    </source>
</evidence>
<protein>
    <submittedName>
        <fullName evidence="1">RloB domain-containing protein</fullName>
    </submittedName>
</protein>
<dbReference type="EMBL" id="VRKQ01000020">
    <property type="protein sequence ID" value="TXG34857.1"/>
    <property type="molecule type" value="Genomic_DNA"/>
</dbReference>
<comment type="caution">
    <text evidence="1">The sequence shown here is derived from an EMBL/GenBank/DDBJ whole genome shotgun (WGS) entry which is preliminary data.</text>
</comment>
<proteinExistence type="predicted"/>
<name>A0A5C7GDM5_9FLAO</name>
<organism evidence="1 2">
    <name type="scientific">Seonamhaeicola maritimus</name>
    <dbReference type="NCBI Taxonomy" id="2591822"/>
    <lineage>
        <taxon>Bacteria</taxon>
        <taxon>Pseudomonadati</taxon>
        <taxon>Bacteroidota</taxon>
        <taxon>Flavobacteriia</taxon>
        <taxon>Flavobacteriales</taxon>
        <taxon>Flavobacteriaceae</taxon>
    </lineage>
</organism>
<accession>A0A5C7GDM5</accession>
<reference evidence="1 2" key="1">
    <citation type="submission" date="2019-08" db="EMBL/GenBank/DDBJ databases">
        <title>Seonamhaeicola sediminis sp. nov., isolated from marine sediment.</title>
        <authorList>
            <person name="Cao W.R."/>
        </authorList>
    </citation>
    <scope>NUCLEOTIDE SEQUENCE [LARGE SCALE GENOMIC DNA]</scope>
    <source>
        <strain evidence="1 2">1505</strain>
    </source>
</reference>
<dbReference type="RefSeq" id="WP_147769855.1">
    <property type="nucleotide sequence ID" value="NZ_VRKQ01000020.1"/>
</dbReference>
<keyword evidence="2" id="KW-1185">Reference proteome</keyword>
<evidence type="ECO:0000313" key="2">
    <source>
        <dbReference type="Proteomes" id="UP000321080"/>
    </source>
</evidence>
<dbReference type="AlphaFoldDB" id="A0A5C7GDM5"/>